<reference evidence="2" key="1">
    <citation type="journal article" date="2023" name="Front. Plant Sci.">
        <title>Chromosomal-level genome assembly of Melastoma candidum provides insights into trichome evolution.</title>
        <authorList>
            <person name="Zhong Y."/>
            <person name="Wu W."/>
            <person name="Sun C."/>
            <person name="Zou P."/>
            <person name="Liu Y."/>
            <person name="Dai S."/>
            <person name="Zhou R."/>
        </authorList>
    </citation>
    <scope>NUCLEOTIDE SEQUENCE [LARGE SCALE GENOMIC DNA]</scope>
</reference>
<accession>A0ACB9LM74</accession>
<sequence>MEKKASSSVAGLVLLCLAAAVHATESPEYKVVRSEPGFEVRLCGESSWMSSSVDGITFREATYLVFHGFLLLILVHVI</sequence>
<organism evidence="1 2">
    <name type="scientific">Melastoma candidum</name>
    <dbReference type="NCBI Taxonomy" id="119954"/>
    <lineage>
        <taxon>Eukaryota</taxon>
        <taxon>Viridiplantae</taxon>
        <taxon>Streptophyta</taxon>
        <taxon>Embryophyta</taxon>
        <taxon>Tracheophyta</taxon>
        <taxon>Spermatophyta</taxon>
        <taxon>Magnoliopsida</taxon>
        <taxon>eudicotyledons</taxon>
        <taxon>Gunneridae</taxon>
        <taxon>Pentapetalae</taxon>
        <taxon>rosids</taxon>
        <taxon>malvids</taxon>
        <taxon>Myrtales</taxon>
        <taxon>Melastomataceae</taxon>
        <taxon>Melastomatoideae</taxon>
        <taxon>Melastomateae</taxon>
        <taxon>Melastoma</taxon>
    </lineage>
</organism>
<evidence type="ECO:0000313" key="2">
    <source>
        <dbReference type="Proteomes" id="UP001057402"/>
    </source>
</evidence>
<protein>
    <submittedName>
        <fullName evidence="1">Uncharacterized protein</fullName>
    </submittedName>
</protein>
<comment type="caution">
    <text evidence="1">The sequence shown here is derived from an EMBL/GenBank/DDBJ whole genome shotgun (WGS) entry which is preliminary data.</text>
</comment>
<keyword evidence="2" id="KW-1185">Reference proteome</keyword>
<dbReference type="Proteomes" id="UP001057402">
    <property type="component" value="Chromosome 11"/>
</dbReference>
<evidence type="ECO:0000313" key="1">
    <source>
        <dbReference type="EMBL" id="KAI4311780.1"/>
    </source>
</evidence>
<proteinExistence type="predicted"/>
<dbReference type="EMBL" id="CM042890">
    <property type="protein sequence ID" value="KAI4311780.1"/>
    <property type="molecule type" value="Genomic_DNA"/>
</dbReference>
<gene>
    <name evidence="1" type="ORF">MLD38_036647</name>
</gene>
<name>A0ACB9LM74_9MYRT</name>